<keyword evidence="2" id="KW-1185">Reference proteome</keyword>
<dbReference type="RefSeq" id="WP_412707691.1">
    <property type="nucleotide sequence ID" value="NZ_BAABMM010000012.1"/>
</dbReference>
<evidence type="ECO:0000313" key="1">
    <source>
        <dbReference type="EMBL" id="GAA5251998.1"/>
    </source>
</evidence>
<protein>
    <submittedName>
        <fullName evidence="1">Uncharacterized protein</fullName>
    </submittedName>
</protein>
<evidence type="ECO:0000313" key="2">
    <source>
        <dbReference type="Proteomes" id="UP001628124"/>
    </source>
</evidence>
<reference evidence="1 2" key="1">
    <citation type="journal article" date="2024" name="Microbiol. Immunol.">
        <title>Discovery of a novel spotted fever group Rickettsia, 'Candidatus Rickettsia kedanie,' in unfed larval chigger mites, Leptotrombidium scutellare.</title>
        <authorList>
            <person name="Ogawa M."/>
            <person name="Matsutani M."/>
            <person name="Katayama T."/>
            <person name="Takada N."/>
            <person name="Noda S."/>
            <person name="Takahashi M."/>
            <person name="Kageyama D."/>
            <person name="Hanaoka N."/>
            <person name="Ebihara H."/>
        </authorList>
    </citation>
    <scope>NUCLEOTIDE SEQUENCE [LARGE SCALE GENOMIC DNA]</scope>
    <source>
        <strain evidence="1 2">KNCP2-13</strain>
    </source>
</reference>
<sequence>MQGNVGNETLGTKANTLAVINVSGNVGVVGTNAKLGTNGLDVRNTAVLNIAASGVFVDASLTSARIGELNIGDANAGPAVYALDAINADFDLDAPGVAFKNDSSILKLMTTSADVNTPSTIYLTGNIEPLTAHTVIVELNAQNAGVTLIIDGDKNKGMNPDTRSLGTVDYPLKQITFLGDGDIGITAFAMDTINISIPVLGIETVNTNVFFAPPTGTGGPTQFSTTIVKGSMDFQNVTGTAIFKTANNTVLSITGNITSTSCQPKVL</sequence>
<comment type="caution">
    <text evidence="1">The sequence shown here is derived from an EMBL/GenBank/DDBJ whole genome shotgun (WGS) entry which is preliminary data.</text>
</comment>
<proteinExistence type="predicted"/>
<dbReference type="EMBL" id="BAABMM010000012">
    <property type="protein sequence ID" value="GAA5251998.1"/>
    <property type="molecule type" value="Genomic_DNA"/>
</dbReference>
<organism evidence="1 2">
    <name type="scientific">Candidatus Rickettsia kedanie</name>
    <dbReference type="NCBI Taxonomy" id="3115352"/>
    <lineage>
        <taxon>Bacteria</taxon>
        <taxon>Pseudomonadati</taxon>
        <taxon>Pseudomonadota</taxon>
        <taxon>Alphaproteobacteria</taxon>
        <taxon>Rickettsiales</taxon>
        <taxon>Rickettsiaceae</taxon>
        <taxon>Rickettsieae</taxon>
        <taxon>Rickettsia</taxon>
        <taxon>spotted fever group</taxon>
    </lineage>
</organism>
<dbReference type="Proteomes" id="UP001628124">
    <property type="component" value="Unassembled WGS sequence"/>
</dbReference>
<gene>
    <name evidence="1" type="ORF">KNCP2_02860</name>
</gene>
<accession>A0ABP9TT05</accession>
<name>A0ABP9TT05_9RICK</name>